<dbReference type="Pfam" id="PF00564">
    <property type="entry name" value="PB1"/>
    <property type="match status" value="1"/>
</dbReference>
<dbReference type="InterPro" id="IPR053793">
    <property type="entry name" value="PB1-like"/>
</dbReference>
<dbReference type="PANTHER" id="PTHR15090">
    <property type="entry name" value="SEQUESTOSOME 1-RELATED"/>
    <property type="match status" value="1"/>
</dbReference>
<dbReference type="SMART" id="SM00666">
    <property type="entry name" value="PB1"/>
    <property type="match status" value="1"/>
</dbReference>
<dbReference type="GO" id="GO:0044753">
    <property type="term" value="C:amphisome"/>
    <property type="evidence" value="ECO:0007669"/>
    <property type="project" value="TreeGrafter"/>
</dbReference>
<gene>
    <name evidence="7" type="ORF">NMOB1V02_LOCUS6688</name>
</gene>
<feature type="compositionally biased region" description="Basic residues" evidence="5">
    <location>
        <begin position="508"/>
        <end position="519"/>
    </location>
</feature>
<dbReference type="InterPro" id="IPR033741">
    <property type="entry name" value="SQSTM_UBA"/>
</dbReference>
<feature type="domain" description="PB1" evidence="6">
    <location>
        <begin position="156"/>
        <end position="254"/>
    </location>
</feature>
<dbReference type="AlphaFoldDB" id="A0A7R9BS31"/>
<keyword evidence="3" id="KW-0963">Cytoplasm</keyword>
<dbReference type="InterPro" id="IPR009060">
    <property type="entry name" value="UBA-like_sf"/>
</dbReference>
<dbReference type="OrthoDB" id="6382171at2759"/>
<evidence type="ECO:0000256" key="1">
    <source>
        <dbReference type="ARBA" id="ARBA00004123"/>
    </source>
</evidence>
<dbReference type="GO" id="GO:0070530">
    <property type="term" value="F:K63-linked polyubiquitin modification-dependent protein binding"/>
    <property type="evidence" value="ECO:0007669"/>
    <property type="project" value="TreeGrafter"/>
</dbReference>
<evidence type="ECO:0000256" key="2">
    <source>
        <dbReference type="ARBA" id="ARBA00004496"/>
    </source>
</evidence>
<dbReference type="FunFam" id="3.10.20.90:FF:000320">
    <property type="entry name" value="Predicted protein"/>
    <property type="match status" value="1"/>
</dbReference>
<evidence type="ECO:0000256" key="4">
    <source>
        <dbReference type="ARBA" id="ARBA00023242"/>
    </source>
</evidence>
<name>A0A7R9BS31_9CRUS</name>
<feature type="compositionally biased region" description="Polar residues" evidence="5">
    <location>
        <begin position="540"/>
        <end position="552"/>
    </location>
</feature>
<dbReference type="PANTHER" id="PTHR15090:SF0">
    <property type="entry name" value="SEQUESTOSOME-1"/>
    <property type="match status" value="1"/>
</dbReference>
<keyword evidence="8" id="KW-1185">Reference proteome</keyword>
<evidence type="ECO:0000313" key="7">
    <source>
        <dbReference type="EMBL" id="CAD7279001.1"/>
    </source>
</evidence>
<dbReference type="PROSITE" id="PS51745">
    <property type="entry name" value="PB1"/>
    <property type="match status" value="2"/>
</dbReference>
<dbReference type="GO" id="GO:0035973">
    <property type="term" value="P:aggrephagy"/>
    <property type="evidence" value="ECO:0007669"/>
    <property type="project" value="TreeGrafter"/>
</dbReference>
<protein>
    <recommendedName>
        <fullName evidence="6">PB1 domain-containing protein</fullName>
    </recommendedName>
</protein>
<organism evidence="7">
    <name type="scientific">Notodromas monacha</name>
    <dbReference type="NCBI Taxonomy" id="399045"/>
    <lineage>
        <taxon>Eukaryota</taxon>
        <taxon>Metazoa</taxon>
        <taxon>Ecdysozoa</taxon>
        <taxon>Arthropoda</taxon>
        <taxon>Crustacea</taxon>
        <taxon>Oligostraca</taxon>
        <taxon>Ostracoda</taxon>
        <taxon>Podocopa</taxon>
        <taxon>Podocopida</taxon>
        <taxon>Cypridocopina</taxon>
        <taxon>Cypridoidea</taxon>
        <taxon>Cyprididae</taxon>
        <taxon>Notodromas</taxon>
    </lineage>
</organism>
<dbReference type="InterPro" id="IPR000270">
    <property type="entry name" value="PB1_dom"/>
</dbReference>
<reference evidence="7" key="1">
    <citation type="submission" date="2020-11" db="EMBL/GenBank/DDBJ databases">
        <authorList>
            <person name="Tran Van P."/>
        </authorList>
    </citation>
    <scope>NUCLEOTIDE SEQUENCE</scope>
</reference>
<feature type="region of interest" description="Disordered" evidence="5">
    <location>
        <begin position="507"/>
        <end position="625"/>
    </location>
</feature>
<keyword evidence="4" id="KW-0539">Nucleus</keyword>
<dbReference type="EMBL" id="OA883471">
    <property type="protein sequence ID" value="CAD7279001.1"/>
    <property type="molecule type" value="Genomic_DNA"/>
</dbReference>
<proteinExistence type="predicted"/>
<dbReference type="GO" id="GO:0000423">
    <property type="term" value="P:mitophagy"/>
    <property type="evidence" value="ECO:0007669"/>
    <property type="project" value="TreeGrafter"/>
</dbReference>
<feature type="domain" description="PB1" evidence="6">
    <location>
        <begin position="1"/>
        <end position="97"/>
    </location>
</feature>
<dbReference type="Pfam" id="PF16577">
    <property type="entry name" value="UBA_5"/>
    <property type="match status" value="1"/>
</dbReference>
<feature type="compositionally biased region" description="Basic and acidic residues" evidence="5">
    <location>
        <begin position="606"/>
        <end position="625"/>
    </location>
</feature>
<evidence type="ECO:0000259" key="6">
    <source>
        <dbReference type="PROSITE" id="PS51745"/>
    </source>
</evidence>
<dbReference type="SUPFAM" id="SSF46934">
    <property type="entry name" value="UBA-like"/>
    <property type="match status" value="1"/>
</dbReference>
<dbReference type="Gene3D" id="3.10.20.90">
    <property type="entry name" value="Phosphatidylinositol 3-kinase Catalytic Subunit, Chain A, domain 1"/>
    <property type="match status" value="2"/>
</dbReference>
<evidence type="ECO:0000313" key="8">
    <source>
        <dbReference type="Proteomes" id="UP000678499"/>
    </source>
</evidence>
<evidence type="ECO:0000256" key="5">
    <source>
        <dbReference type="SAM" id="MobiDB-lite"/>
    </source>
</evidence>
<dbReference type="InterPro" id="IPR052260">
    <property type="entry name" value="Autophagy_Rcpt_SigReg"/>
</dbReference>
<feature type="region of interest" description="Disordered" evidence="5">
    <location>
        <begin position="307"/>
        <end position="345"/>
    </location>
</feature>
<dbReference type="CDD" id="cd05992">
    <property type="entry name" value="PB1"/>
    <property type="match status" value="1"/>
</dbReference>
<dbReference type="GO" id="GO:0007032">
    <property type="term" value="P:endosome organization"/>
    <property type="evidence" value="ECO:0007669"/>
    <property type="project" value="TreeGrafter"/>
</dbReference>
<dbReference type="Gene3D" id="1.10.8.10">
    <property type="entry name" value="DNA helicase RuvA subunit, C-terminal domain"/>
    <property type="match status" value="1"/>
</dbReference>
<dbReference type="GO" id="GO:0005634">
    <property type="term" value="C:nucleus"/>
    <property type="evidence" value="ECO:0007669"/>
    <property type="project" value="UniProtKB-SubCell"/>
</dbReference>
<dbReference type="Proteomes" id="UP000678499">
    <property type="component" value="Unassembled WGS sequence"/>
</dbReference>
<dbReference type="SUPFAM" id="SSF54277">
    <property type="entry name" value="CAD &amp; PB1 domains"/>
    <property type="match status" value="2"/>
</dbReference>
<evidence type="ECO:0000256" key="3">
    <source>
        <dbReference type="ARBA" id="ARBA00022490"/>
    </source>
</evidence>
<dbReference type="GO" id="GO:0016235">
    <property type="term" value="C:aggresome"/>
    <property type="evidence" value="ECO:0007669"/>
    <property type="project" value="TreeGrafter"/>
</dbReference>
<accession>A0A7R9BS31</accession>
<sequence length="708" mass="78309">MYRMKVYLFGNDSETPLVIRRILYNFDMLHRSGDALRELIRQRFSAALSRFVCFRVFWIDDEGDEVIIANDDDMRAARCIWDPLLHTVVWKPLVCWSNYASASRSLCLNSCTISHSVLLCPSETTPPARPFTVGCDLVYPDIETITMDSKSEANRGVPMKAYFTNGTSSEVRRFTVDEDVSTNVEYLFEKLRSTFPSLRSKPFRVSWKDFEGDDVVISSDAELMEALLEYTRTKNLSDSGIPLPFKLDVSPAEGTNDVTPDAAAGVFVMPENILDPILTACGLKKQEAEENAEEDATEFCRKKYKFGKHHHHHGHRGRGHKHPRSRSRSHSRVSHHGLGSRRFHCRRANTSDAPAGEDQANQAVDAGEHWRRAWRNIMNPVAGRGTCWQESVQEMIPSMLSAGFNLNKIMETIVAIRCGLAAAANGAGAASGERAGRHAPTEGDYPQDGAHSQQRPESESQARAGQQEDAPLLNNLCELMKTFNLNPNENASMEDVMGMLGDFLGGGGRRHGGRGHCRRGNSSGFRRTRRCEKGAGGESENPQQDPMPNAKTTDAAPAEGNPEAPDSKTSGVVVDVDIDDGVPEKSGNGERSAEQSPGAVAAEWTMVDKEPTPEKQDDTAKENGARPKVRYVEIVKESGNLYPDVAEEKKAVENSVTTHPDPKVNKALQTMLDMGFTNEGGWLSNLLEAKSGDIADVLDVLRPYRRMK</sequence>
<comment type="subcellular location">
    <subcellularLocation>
        <location evidence="2">Cytoplasm</location>
    </subcellularLocation>
    <subcellularLocation>
        <location evidence="1">Nucleus</location>
    </subcellularLocation>
</comment>
<dbReference type="EMBL" id="CAJPEX010001434">
    <property type="protein sequence ID" value="CAG0919153.1"/>
    <property type="molecule type" value="Genomic_DNA"/>
</dbReference>
<dbReference type="GO" id="GO:0005080">
    <property type="term" value="F:protein kinase C binding"/>
    <property type="evidence" value="ECO:0007669"/>
    <property type="project" value="TreeGrafter"/>
</dbReference>
<dbReference type="CDD" id="cd14320">
    <property type="entry name" value="UBA_SQSTM"/>
    <property type="match status" value="1"/>
</dbReference>
<feature type="region of interest" description="Disordered" evidence="5">
    <location>
        <begin position="431"/>
        <end position="466"/>
    </location>
</feature>